<dbReference type="AlphaFoldDB" id="A0AAE1E5K4"/>
<keyword evidence="2" id="KW-1185">Reference proteome</keyword>
<reference evidence="1" key="1">
    <citation type="journal article" date="2023" name="G3 (Bethesda)">
        <title>A reference genome for the long-term kleptoplast-retaining sea slug Elysia crispata morphotype clarki.</title>
        <authorList>
            <person name="Eastman K.E."/>
            <person name="Pendleton A.L."/>
            <person name="Shaikh M.A."/>
            <person name="Suttiyut T."/>
            <person name="Ogas R."/>
            <person name="Tomko P."/>
            <person name="Gavelis G."/>
            <person name="Widhalm J.R."/>
            <person name="Wisecaver J.H."/>
        </authorList>
    </citation>
    <scope>NUCLEOTIDE SEQUENCE</scope>
    <source>
        <strain evidence="1">ECLA1</strain>
    </source>
</reference>
<proteinExistence type="predicted"/>
<dbReference type="Proteomes" id="UP001283361">
    <property type="component" value="Unassembled WGS sequence"/>
</dbReference>
<dbReference type="EMBL" id="JAWDGP010001078">
    <property type="protein sequence ID" value="KAK3795076.1"/>
    <property type="molecule type" value="Genomic_DNA"/>
</dbReference>
<name>A0AAE1E5K4_9GAST</name>
<comment type="caution">
    <text evidence="1">The sequence shown here is derived from an EMBL/GenBank/DDBJ whole genome shotgun (WGS) entry which is preliminary data.</text>
</comment>
<evidence type="ECO:0000313" key="1">
    <source>
        <dbReference type="EMBL" id="KAK3795076.1"/>
    </source>
</evidence>
<organism evidence="1 2">
    <name type="scientific">Elysia crispata</name>
    <name type="common">lettuce slug</name>
    <dbReference type="NCBI Taxonomy" id="231223"/>
    <lineage>
        <taxon>Eukaryota</taxon>
        <taxon>Metazoa</taxon>
        <taxon>Spiralia</taxon>
        <taxon>Lophotrochozoa</taxon>
        <taxon>Mollusca</taxon>
        <taxon>Gastropoda</taxon>
        <taxon>Heterobranchia</taxon>
        <taxon>Euthyneura</taxon>
        <taxon>Panpulmonata</taxon>
        <taxon>Sacoglossa</taxon>
        <taxon>Placobranchoidea</taxon>
        <taxon>Plakobranchidae</taxon>
        <taxon>Elysia</taxon>
    </lineage>
</organism>
<accession>A0AAE1E5K4</accession>
<protein>
    <submittedName>
        <fullName evidence="1">Uncharacterized protein</fullName>
    </submittedName>
</protein>
<sequence>MADLAQGVARRFCSFYSYYGKGQGWLNPIQLSSSTSGINPGGKILRMPLQLSQLRCPFIKLQPCEKCGCVEA</sequence>
<gene>
    <name evidence="1" type="ORF">RRG08_028278</name>
</gene>
<evidence type="ECO:0000313" key="2">
    <source>
        <dbReference type="Proteomes" id="UP001283361"/>
    </source>
</evidence>